<dbReference type="AlphaFoldDB" id="A0A949TY39"/>
<evidence type="ECO:0000313" key="5">
    <source>
        <dbReference type="Proteomes" id="UP000694308"/>
    </source>
</evidence>
<dbReference type="Proteomes" id="UP000694308">
    <property type="component" value="Unassembled WGS sequence"/>
</dbReference>
<feature type="region of interest" description="Disordered" evidence="2">
    <location>
        <begin position="282"/>
        <end position="327"/>
    </location>
</feature>
<comment type="caution">
    <text evidence="4">The sequence shown here is derived from an EMBL/GenBank/DDBJ whole genome shotgun (WGS) entry which is preliminary data.</text>
</comment>
<name>A0A949TY39_9CLOT</name>
<feature type="compositionally biased region" description="Polar residues" evidence="2">
    <location>
        <begin position="318"/>
        <end position="327"/>
    </location>
</feature>
<feature type="domain" description="DnaB/C C-terminal" evidence="3">
    <location>
        <begin position="202"/>
        <end position="271"/>
    </location>
</feature>
<comment type="similarity">
    <text evidence="1">Belongs to the DnaB/DnaD family.</text>
</comment>
<sequence length="327" mass="37937">MDNTLIKDENIMIFHPKLAELLGLNESIILNQIHYWINKKTNIIDGMSWVYNSYENWHKQLSFISTNTIKKAIKNLEDMEIILCANFNKCKMDKTKWYTINYDKLKAFLEKHKDTTDKDELSITINDAMEDKNMHCSGLNLAEDVNNSGQAIPETTTETTHNDDAIKENASTALESRKAQSSDVEKVLNILPESSSFKDIVEFYMKNISFPGGYELERLKYLLEEFKDPELIIFAIQQSLQNNARNLRYIEKVLYNWMDNGVKNKIDAEAFTESFRKYKEEKNYGRLTGDPRKNRGSHPKTATENKWTGYKPPEPKISTASYGQELI</sequence>
<keyword evidence="5" id="KW-1185">Reference proteome</keyword>
<accession>A0A949TY39</accession>
<dbReference type="PANTHER" id="PTHR37293">
    <property type="entry name" value="PHAGE REPLICATION PROTEIN-RELATED"/>
    <property type="match status" value="1"/>
</dbReference>
<dbReference type="Pfam" id="PF07261">
    <property type="entry name" value="DnaB_2"/>
    <property type="match status" value="1"/>
</dbReference>
<dbReference type="InterPro" id="IPR006343">
    <property type="entry name" value="DnaB/C_C"/>
</dbReference>
<dbReference type="NCBIfam" id="TIGR01446">
    <property type="entry name" value="DnaD_dom"/>
    <property type="match status" value="1"/>
</dbReference>
<organism evidence="4 5">
    <name type="scientific">Clostridium thailandense</name>
    <dbReference type="NCBI Taxonomy" id="2794346"/>
    <lineage>
        <taxon>Bacteria</taxon>
        <taxon>Bacillati</taxon>
        <taxon>Bacillota</taxon>
        <taxon>Clostridia</taxon>
        <taxon>Eubacteriales</taxon>
        <taxon>Clostridiaceae</taxon>
        <taxon>Clostridium</taxon>
    </lineage>
</organism>
<gene>
    <name evidence="4" type="ORF">I6U48_22700</name>
</gene>
<reference evidence="4" key="1">
    <citation type="submission" date="2020-12" db="EMBL/GenBank/DDBJ databases">
        <title>Clostridium thailandense sp. nov., a novel acetogenic bacterium isolated from peat land soil in Thailand.</title>
        <authorList>
            <person name="Chaikitkaew S."/>
            <person name="Birkeland N.K."/>
        </authorList>
    </citation>
    <scope>NUCLEOTIDE SEQUENCE</scope>
    <source>
        <strain evidence="4">PL3</strain>
    </source>
</reference>
<dbReference type="EMBL" id="JAEEGC010000134">
    <property type="protein sequence ID" value="MBV7275711.1"/>
    <property type="molecule type" value="Genomic_DNA"/>
</dbReference>
<proteinExistence type="inferred from homology"/>
<evidence type="ECO:0000259" key="3">
    <source>
        <dbReference type="Pfam" id="PF07261"/>
    </source>
</evidence>
<protein>
    <submittedName>
        <fullName evidence="4">DnaD domain protein</fullName>
    </submittedName>
</protein>
<evidence type="ECO:0000256" key="2">
    <source>
        <dbReference type="SAM" id="MobiDB-lite"/>
    </source>
</evidence>
<evidence type="ECO:0000256" key="1">
    <source>
        <dbReference type="ARBA" id="ARBA00093462"/>
    </source>
</evidence>
<evidence type="ECO:0000313" key="4">
    <source>
        <dbReference type="EMBL" id="MBV7275711.1"/>
    </source>
</evidence>
<dbReference type="PANTHER" id="PTHR37293:SF5">
    <property type="entry name" value="DNA REPLICATION PROTEIN"/>
    <property type="match status" value="1"/>
</dbReference>
<feature type="compositionally biased region" description="Basic and acidic residues" evidence="2">
    <location>
        <begin position="282"/>
        <end position="293"/>
    </location>
</feature>
<dbReference type="RefSeq" id="WP_218322763.1">
    <property type="nucleotide sequence ID" value="NZ_JAEEGC010000134.1"/>
</dbReference>
<dbReference type="InterPro" id="IPR053162">
    <property type="entry name" value="DnaD"/>
</dbReference>